<dbReference type="PANTHER" id="PTHR44688:SF16">
    <property type="entry name" value="DNA-BINDING TRANSCRIPTIONAL ACTIVATOR DEVR_DOSR"/>
    <property type="match status" value="1"/>
</dbReference>
<dbReference type="EMBL" id="VJZE01000301">
    <property type="protein sequence ID" value="MPY44226.1"/>
    <property type="molecule type" value="Genomic_DNA"/>
</dbReference>
<dbReference type="InterPro" id="IPR036388">
    <property type="entry name" value="WH-like_DNA-bd_sf"/>
</dbReference>
<dbReference type="PROSITE" id="PS50043">
    <property type="entry name" value="HTH_LUXR_2"/>
    <property type="match status" value="1"/>
</dbReference>
<reference evidence="5 6" key="1">
    <citation type="submission" date="2019-07" db="EMBL/GenBank/DDBJ databases">
        <title>New species of Amycolatopsis and Streptomyces.</title>
        <authorList>
            <person name="Duangmal K."/>
            <person name="Teo W.F.A."/>
            <person name="Lipun K."/>
        </authorList>
    </citation>
    <scope>NUCLEOTIDE SEQUENCE [LARGE SCALE GENOMIC DNA]</scope>
    <source>
        <strain evidence="5 6">TISTR 2346</strain>
    </source>
</reference>
<comment type="caution">
    <text evidence="5">The sequence shown here is derived from an EMBL/GenBank/DDBJ whole genome shotgun (WGS) entry which is preliminary data.</text>
</comment>
<proteinExistence type="predicted"/>
<dbReference type="AlphaFoldDB" id="A0A5N8WBQ5"/>
<gene>
    <name evidence="5" type="ORF">FNH04_31275</name>
</gene>
<accession>A0A5N8WBQ5</accession>
<dbReference type="CDD" id="cd06170">
    <property type="entry name" value="LuxR_C_like"/>
    <property type="match status" value="1"/>
</dbReference>
<dbReference type="GO" id="GO:0003677">
    <property type="term" value="F:DNA binding"/>
    <property type="evidence" value="ECO:0007669"/>
    <property type="project" value="UniProtKB-KW"/>
</dbReference>
<feature type="non-terminal residue" evidence="5">
    <location>
        <position position="1"/>
    </location>
</feature>
<keyword evidence="2" id="KW-0238">DNA-binding</keyword>
<dbReference type="GO" id="GO:0006355">
    <property type="term" value="P:regulation of DNA-templated transcription"/>
    <property type="evidence" value="ECO:0007669"/>
    <property type="project" value="InterPro"/>
</dbReference>
<dbReference type="Gene3D" id="1.10.10.10">
    <property type="entry name" value="Winged helix-like DNA-binding domain superfamily/Winged helix DNA-binding domain"/>
    <property type="match status" value="1"/>
</dbReference>
<dbReference type="SUPFAM" id="SSF46894">
    <property type="entry name" value="C-terminal effector domain of the bipartite response regulators"/>
    <property type="match status" value="1"/>
</dbReference>
<dbReference type="SMART" id="SM00421">
    <property type="entry name" value="HTH_LUXR"/>
    <property type="match status" value="1"/>
</dbReference>
<evidence type="ECO:0000256" key="3">
    <source>
        <dbReference type="ARBA" id="ARBA00023163"/>
    </source>
</evidence>
<sequence>GALTPREREVLSLVATGLANAEIATRLGVATGTVKTHVNALLNKLDLRDRVQATIFAYDTGLVRPKPPLG</sequence>
<dbReference type="InterPro" id="IPR016032">
    <property type="entry name" value="Sig_transdc_resp-reg_C-effctor"/>
</dbReference>
<keyword evidence="6" id="KW-1185">Reference proteome</keyword>
<dbReference type="PROSITE" id="PS00622">
    <property type="entry name" value="HTH_LUXR_1"/>
    <property type="match status" value="1"/>
</dbReference>
<dbReference type="PRINTS" id="PR00038">
    <property type="entry name" value="HTHLUXR"/>
</dbReference>
<dbReference type="InterPro" id="IPR000792">
    <property type="entry name" value="Tscrpt_reg_LuxR_C"/>
</dbReference>
<evidence type="ECO:0000313" key="5">
    <source>
        <dbReference type="EMBL" id="MPY44226.1"/>
    </source>
</evidence>
<dbReference type="Proteomes" id="UP000326979">
    <property type="component" value="Unassembled WGS sequence"/>
</dbReference>
<dbReference type="PANTHER" id="PTHR44688">
    <property type="entry name" value="DNA-BINDING TRANSCRIPTIONAL ACTIVATOR DEVR_DOSR"/>
    <property type="match status" value="1"/>
</dbReference>
<evidence type="ECO:0000313" key="6">
    <source>
        <dbReference type="Proteomes" id="UP000326979"/>
    </source>
</evidence>
<organism evidence="5 6">
    <name type="scientific">Streptomyces phyllanthi</name>
    <dbReference type="NCBI Taxonomy" id="1803180"/>
    <lineage>
        <taxon>Bacteria</taxon>
        <taxon>Bacillati</taxon>
        <taxon>Actinomycetota</taxon>
        <taxon>Actinomycetes</taxon>
        <taxon>Kitasatosporales</taxon>
        <taxon>Streptomycetaceae</taxon>
        <taxon>Streptomyces</taxon>
    </lineage>
</organism>
<evidence type="ECO:0000259" key="4">
    <source>
        <dbReference type="PROSITE" id="PS50043"/>
    </source>
</evidence>
<protein>
    <submittedName>
        <fullName evidence="5">Response regulator transcription factor</fullName>
    </submittedName>
</protein>
<name>A0A5N8WBQ5_9ACTN</name>
<dbReference type="OrthoDB" id="3699634at2"/>
<evidence type="ECO:0000256" key="1">
    <source>
        <dbReference type="ARBA" id="ARBA00023015"/>
    </source>
</evidence>
<keyword evidence="3" id="KW-0804">Transcription</keyword>
<evidence type="ECO:0000256" key="2">
    <source>
        <dbReference type="ARBA" id="ARBA00023125"/>
    </source>
</evidence>
<keyword evidence="1" id="KW-0805">Transcription regulation</keyword>
<dbReference type="Pfam" id="PF00196">
    <property type="entry name" value="GerE"/>
    <property type="match status" value="1"/>
</dbReference>
<feature type="domain" description="HTH luxR-type" evidence="4">
    <location>
        <begin position="1"/>
        <end position="61"/>
    </location>
</feature>
<dbReference type="RefSeq" id="WP_152789141.1">
    <property type="nucleotide sequence ID" value="NZ_VJZE01000301.1"/>
</dbReference>